<feature type="transmembrane region" description="Helical" evidence="1">
    <location>
        <begin position="223"/>
        <end position="249"/>
    </location>
</feature>
<dbReference type="EMBL" id="CP065592">
    <property type="protein sequence ID" value="QPQ55793.1"/>
    <property type="molecule type" value="Genomic_DNA"/>
</dbReference>
<keyword evidence="1" id="KW-1133">Transmembrane helix</keyword>
<keyword evidence="1" id="KW-0812">Transmembrane</keyword>
<evidence type="ECO:0000313" key="3">
    <source>
        <dbReference type="Proteomes" id="UP000594873"/>
    </source>
</evidence>
<accession>A0A7T2LMY7</accession>
<dbReference type="AlphaFoldDB" id="A0A7T2LMY7"/>
<dbReference type="Proteomes" id="UP000594873">
    <property type="component" value="Chromosome"/>
</dbReference>
<name>A0A7T2LMY7_9SPHN</name>
<dbReference type="InterPro" id="IPR018692">
    <property type="entry name" value="DUF2189"/>
</dbReference>
<gene>
    <name evidence="2" type="ORF">IC614_04180</name>
</gene>
<feature type="transmembrane region" description="Helical" evidence="1">
    <location>
        <begin position="44"/>
        <end position="64"/>
    </location>
</feature>
<dbReference type="Pfam" id="PF09955">
    <property type="entry name" value="DUF2189"/>
    <property type="match status" value="1"/>
</dbReference>
<protein>
    <submittedName>
        <fullName evidence="2">DUF2189 domain-containing protein</fullName>
    </submittedName>
</protein>
<reference evidence="2 3" key="1">
    <citation type="submission" date="2020-11" db="EMBL/GenBank/DDBJ databases">
        <title>Genome seq and assembly of Sphingosinicella sp.</title>
        <authorList>
            <person name="Chhetri G."/>
        </authorList>
    </citation>
    <scope>NUCLEOTIDE SEQUENCE [LARGE SCALE GENOMIC DNA]</scope>
    <source>
        <strain evidence="2 3">UDD2</strain>
    </source>
</reference>
<keyword evidence="3" id="KW-1185">Reference proteome</keyword>
<feature type="transmembrane region" description="Helical" evidence="1">
    <location>
        <begin position="167"/>
        <end position="192"/>
    </location>
</feature>
<feature type="transmembrane region" description="Helical" evidence="1">
    <location>
        <begin position="70"/>
        <end position="90"/>
    </location>
</feature>
<sequence>MVLAHSVRSSSVPRALPVRRITNDDLRLSLRQGLDDFLAKRGDILIAGLLYPLIGFFAAVLMLGGPFLPLFFPVAAGLSLMGPVAAVGYYELARRREMGLESDWRHFFDVERSGAGGEILSIALLLLLIFALWVLTAALLYILLWGWHVPDSPGAFVERLFTTNEGWALILFGNLAGALFAVAVLAISVVSLPMLVDRGGSAGAAVRTSIAAFRENRPVMLRWGAIIGLLLVLGSIPFFIGLAFVLPWLGYATWHLYTRTVERDAPR</sequence>
<keyword evidence="1" id="KW-0472">Membrane</keyword>
<feature type="transmembrane region" description="Helical" evidence="1">
    <location>
        <begin position="122"/>
        <end position="147"/>
    </location>
</feature>
<proteinExistence type="predicted"/>
<evidence type="ECO:0000313" key="2">
    <source>
        <dbReference type="EMBL" id="QPQ55793.1"/>
    </source>
</evidence>
<evidence type="ECO:0000256" key="1">
    <source>
        <dbReference type="SAM" id="Phobius"/>
    </source>
</evidence>
<dbReference type="KEGG" id="sflv:IC614_04180"/>
<organism evidence="2 3">
    <name type="scientific">Allosphingosinicella flava</name>
    <dbReference type="NCBI Taxonomy" id="2771430"/>
    <lineage>
        <taxon>Bacteria</taxon>
        <taxon>Pseudomonadati</taxon>
        <taxon>Pseudomonadota</taxon>
        <taxon>Alphaproteobacteria</taxon>
        <taxon>Sphingomonadales</taxon>
        <taxon>Sphingomonadaceae</taxon>
        <taxon>Allosphingosinicella</taxon>
    </lineage>
</organism>